<protein>
    <submittedName>
        <fullName evidence="1">Uncharacterized protein</fullName>
    </submittedName>
</protein>
<keyword evidence="2" id="KW-1185">Reference proteome</keyword>
<dbReference type="Proteomes" id="UP000186720">
    <property type="component" value="Unassembled WGS sequence"/>
</dbReference>
<gene>
    <name evidence="1" type="ORF">RG47T_3952</name>
</gene>
<reference evidence="1 2" key="1">
    <citation type="submission" date="2016-11" db="EMBL/GenBank/DDBJ databases">
        <title>Whole Genome Sequencing of Mucilaginibacter polytrichastri RG4-7(T) isolated from the moss sample.</title>
        <authorList>
            <person name="Li Y."/>
        </authorList>
    </citation>
    <scope>NUCLEOTIDE SEQUENCE [LARGE SCALE GENOMIC DNA]</scope>
    <source>
        <strain evidence="1 2">RG4-7</strain>
    </source>
</reference>
<dbReference type="OrthoDB" id="1406524at2"/>
<evidence type="ECO:0000313" key="1">
    <source>
        <dbReference type="EMBL" id="OKS88485.1"/>
    </source>
</evidence>
<comment type="caution">
    <text evidence="1">The sequence shown here is derived from an EMBL/GenBank/DDBJ whole genome shotgun (WGS) entry which is preliminary data.</text>
</comment>
<dbReference type="EMBL" id="MPPL01000001">
    <property type="protein sequence ID" value="OKS88485.1"/>
    <property type="molecule type" value="Genomic_DNA"/>
</dbReference>
<evidence type="ECO:0000313" key="2">
    <source>
        <dbReference type="Proteomes" id="UP000186720"/>
    </source>
</evidence>
<dbReference type="RefSeq" id="WP_074491059.1">
    <property type="nucleotide sequence ID" value="NZ_FPAM01000011.1"/>
</dbReference>
<proteinExistence type="predicted"/>
<sequence>MALYKSALFQTPQLIQYRLNDDEIGIYKIPSINEVFVSNKWDTIPISSDNSSKIVFYEILPARGPGGKQLELIDLNIEDSRNSNSLYNLIEKLESYGIKIQKETRYDD</sequence>
<accession>A0A1Q6A396</accession>
<dbReference type="AlphaFoldDB" id="A0A1Q6A396"/>
<name>A0A1Q6A396_9SPHI</name>
<organism evidence="1 2">
    <name type="scientific">Mucilaginibacter polytrichastri</name>
    <dbReference type="NCBI Taxonomy" id="1302689"/>
    <lineage>
        <taxon>Bacteria</taxon>
        <taxon>Pseudomonadati</taxon>
        <taxon>Bacteroidota</taxon>
        <taxon>Sphingobacteriia</taxon>
        <taxon>Sphingobacteriales</taxon>
        <taxon>Sphingobacteriaceae</taxon>
        <taxon>Mucilaginibacter</taxon>
    </lineage>
</organism>